<evidence type="ECO:0000256" key="1">
    <source>
        <dbReference type="ARBA" id="ARBA00022737"/>
    </source>
</evidence>
<dbReference type="InterPro" id="IPR051465">
    <property type="entry name" value="Cell_Envelope_Struct_Comp"/>
</dbReference>
<dbReference type="STRING" id="1286171.EAL2_c19260"/>
<dbReference type="EMBL" id="CP007452">
    <property type="protein sequence ID" value="AHM57207.1"/>
    <property type="molecule type" value="Genomic_DNA"/>
</dbReference>
<evidence type="ECO:0000313" key="5">
    <source>
        <dbReference type="Proteomes" id="UP000019591"/>
    </source>
</evidence>
<accession>W8TM00</accession>
<organism evidence="4 5">
    <name type="scientific">Peptoclostridium acidaminophilum DSM 3953</name>
    <dbReference type="NCBI Taxonomy" id="1286171"/>
    <lineage>
        <taxon>Bacteria</taxon>
        <taxon>Bacillati</taxon>
        <taxon>Bacillota</taxon>
        <taxon>Clostridia</taxon>
        <taxon>Peptostreptococcales</taxon>
        <taxon>Peptoclostridiaceae</taxon>
        <taxon>Peptoclostridium</taxon>
    </lineage>
</organism>
<dbReference type="AlphaFoldDB" id="W8TM00"/>
<keyword evidence="1" id="KW-0677">Repeat</keyword>
<dbReference type="HOGENOM" id="CLU_789274_0_0_9"/>
<feature type="domain" description="SLH" evidence="3">
    <location>
        <begin position="138"/>
        <end position="198"/>
    </location>
</feature>
<dbReference type="OrthoDB" id="1750469at2"/>
<evidence type="ECO:0000313" key="4">
    <source>
        <dbReference type="EMBL" id="AHM57207.1"/>
    </source>
</evidence>
<dbReference type="PROSITE" id="PS51272">
    <property type="entry name" value="SLH"/>
    <property type="match status" value="3"/>
</dbReference>
<gene>
    <name evidence="4" type="ORF">EAL2_c19260</name>
</gene>
<reference evidence="4 5" key="1">
    <citation type="journal article" date="2014" name="Genome Announc.">
        <title>Complete Genome Sequence of Amino Acid-Utilizing Eubacterium acidaminophilum al-2 (DSM 3953).</title>
        <authorList>
            <person name="Poehlein A."/>
            <person name="Andreesen J.R."/>
            <person name="Daniel R."/>
        </authorList>
    </citation>
    <scope>NUCLEOTIDE SEQUENCE [LARGE SCALE GENOMIC DNA]</scope>
    <source>
        <strain evidence="4 5">DSM 3953</strain>
    </source>
</reference>
<name>W8TM00_PEPAC</name>
<evidence type="ECO:0000256" key="2">
    <source>
        <dbReference type="SAM" id="SignalP"/>
    </source>
</evidence>
<feature type="domain" description="SLH" evidence="3">
    <location>
        <begin position="269"/>
        <end position="325"/>
    </location>
</feature>
<protein>
    <submittedName>
        <fullName evidence="4">S-layer domain protein</fullName>
    </submittedName>
</protein>
<dbReference type="InterPro" id="IPR001119">
    <property type="entry name" value="SLH_dom"/>
</dbReference>
<keyword evidence="5" id="KW-1185">Reference proteome</keyword>
<feature type="domain" description="SLH" evidence="3">
    <location>
        <begin position="200"/>
        <end position="263"/>
    </location>
</feature>
<dbReference type="PANTHER" id="PTHR43308:SF5">
    <property type="entry name" value="S-LAYER PROTEIN _ PEPTIDOGLYCAN ENDO-BETA-N-ACETYLGLUCOSAMINIDASE"/>
    <property type="match status" value="1"/>
</dbReference>
<feature type="chain" id="PRO_5038849680" evidence="2">
    <location>
        <begin position="23"/>
        <end position="325"/>
    </location>
</feature>
<keyword evidence="2" id="KW-0732">Signal</keyword>
<dbReference type="RefSeq" id="WP_025436160.1">
    <property type="nucleotide sequence ID" value="NZ_CP007452.1"/>
</dbReference>
<sequence length="325" mass="36334">MNIKRIVSAALVGVMISGGAMAYAAGPQMGSIQGAINEAKKEGNAQYRETIRETFRLYMDKENPDVEGLQNAVRLQLTEQLRNMAIEAGYDPDEIVAQLVILKAMTGEDVDALMEAMEAEDYDAIRDIALKYYELSKQMNYRFKDMNNHWAENTVAKLAGGGIISGRDDVTYDPEGTVTRAEFVALLVRGLEMTMPEGAKSPDFTDVAKGDWHYAYVMTAYANGIVEGLDADTFNPDGKITREQMVKMMVDALKLQDMDMDQDQIRDRTQIYKDWDTVSEWARERMEKALMLGLIKGKQADRIAPAETATRAEAATIVERLLEAQ</sequence>
<feature type="signal peptide" evidence="2">
    <location>
        <begin position="1"/>
        <end position="22"/>
    </location>
</feature>
<dbReference type="Pfam" id="PF00395">
    <property type="entry name" value="SLH"/>
    <property type="match status" value="3"/>
</dbReference>
<dbReference type="PATRIC" id="fig|1286171.3.peg.1875"/>
<proteinExistence type="predicted"/>
<dbReference type="Proteomes" id="UP000019591">
    <property type="component" value="Chromosome"/>
</dbReference>
<dbReference type="PANTHER" id="PTHR43308">
    <property type="entry name" value="OUTER MEMBRANE PROTEIN ALPHA-RELATED"/>
    <property type="match status" value="1"/>
</dbReference>
<dbReference type="KEGG" id="eac:EAL2_c19260"/>
<dbReference type="eggNOG" id="COG5492">
    <property type="taxonomic scope" value="Bacteria"/>
</dbReference>
<evidence type="ECO:0000259" key="3">
    <source>
        <dbReference type="PROSITE" id="PS51272"/>
    </source>
</evidence>